<keyword evidence="5 7" id="KW-0472">Membrane</keyword>
<evidence type="ECO:0000256" key="4">
    <source>
        <dbReference type="ARBA" id="ARBA00022692"/>
    </source>
</evidence>
<dbReference type="Pfam" id="PF13715">
    <property type="entry name" value="CarbopepD_reg_2"/>
    <property type="match status" value="1"/>
</dbReference>
<dbReference type="FunFam" id="2.60.40.1120:FF:000003">
    <property type="entry name" value="Outer membrane protein Omp121"/>
    <property type="match status" value="1"/>
</dbReference>
<dbReference type="Gene3D" id="2.40.170.20">
    <property type="entry name" value="TonB-dependent receptor, beta-barrel domain"/>
    <property type="match status" value="1"/>
</dbReference>
<comment type="similarity">
    <text evidence="7">Belongs to the TonB-dependent receptor family.</text>
</comment>
<dbReference type="PROSITE" id="PS52016">
    <property type="entry name" value="TONB_DEPENDENT_REC_3"/>
    <property type="match status" value="1"/>
</dbReference>
<dbReference type="Gene3D" id="2.170.130.10">
    <property type="entry name" value="TonB-dependent receptor, plug domain"/>
    <property type="match status" value="1"/>
</dbReference>
<dbReference type="GO" id="GO:0009279">
    <property type="term" value="C:cell outer membrane"/>
    <property type="evidence" value="ECO:0007669"/>
    <property type="project" value="UniProtKB-SubCell"/>
</dbReference>
<keyword evidence="2 7" id="KW-0813">Transport</keyword>
<dbReference type="InterPro" id="IPR036942">
    <property type="entry name" value="Beta-barrel_TonB_sf"/>
</dbReference>
<dbReference type="SUPFAM" id="SSF49464">
    <property type="entry name" value="Carboxypeptidase regulatory domain-like"/>
    <property type="match status" value="1"/>
</dbReference>
<sequence length="1102" mass="123997">MAWKDILSNDYNNGSCLLFRVHQRTVYVLTFIFICTFSGFSSDFDTKKELVINETGHAHLMPEKELLHLNTIAEAIPADTTTGIVKDSDGEPLIGVNVQVKGTTIGTATDFDGNFSLPDVGPGSELVFSYIGYQKLELEVPERNQEMIITMSSDGELLDEVVVVGYGTQTKESLVGSVTTVKPKDLKVPSSNLTTALAGRVSGVIAYQNSGEPGQDNAQFFIRGATSFGLRQNPLILIDGVELTVDDLARLQPDDIESFSIFKDATATAIYGARGANGIISVTTKSGEIGKPRVNLRFENSFSQPTQNVELADPLTYLRLHNEAVRTRDPLGILPYSQSKIDNTLQGGNPNVYPTVNWQDQLLKDYTYNQRLNFSVSGGGKVAQYYVSGSFNQDNGILKVDKRNNFNNNIDLKRYLLRSNVNINLTNTTEAIVRLHATLDDYKGPIPSGTDIYNMITRSNPVRFPAYYEPDEANEFTNHILFGNDEDGTFINPYAELVRGYRDYSRSLNLVQVEIKQDLGFVLPGLKWRLMGNNNRTSSFGLNRSYNPFYYDVGFYNRSEDKYTLLGLNDNTGTEFLSFNPRGQDRLVNTVFYMETAFNYDRQFAEKHTVSGLLVGIAREYLDGNAEELQLSLPSRNLGVSGRFTYNYDSRYFGEFNFGYNGSERFSTNNRYGFFPSVGAGWVLSNEDFWFSEKINRFKLRGSYGIVGNDAIGSLADRFFYLSNVNLIDNNRGATFGTNYSFSRPGVSISRYENRNITWETAYKTNLGVELGLFQDAVQLQVEWFHEKRTNILQTRSDIPTLVGLQAPIRANIGEALSGGLDMSLDVYHNFTPDFWISMRGNYTLTNSEFSVFEEPNYLEFGTPWLSRIGQPLNQTYGLIAERLFIDQEDVDNSARQDFGPVMGGDIKYRDINNDGVISSLDRVPIGESTEPEISYGVGFSLGYKNFDISAFVQGLDRISFFIDSRKLTPFADTDNSNDVVSELTSENQLLKAFAESHWSEDNRNLYAKWPRLSVNPIDNNIQTNTWFLRDGAFIRLKQAEIGYNINELAGVAGAIENLRIYLNGTNLFHFSKFKLWDPELRGNGMNYPLQRIINAGIQINF</sequence>
<evidence type="ECO:0000256" key="6">
    <source>
        <dbReference type="ARBA" id="ARBA00023237"/>
    </source>
</evidence>
<comment type="subcellular location">
    <subcellularLocation>
        <location evidence="1 7">Cell outer membrane</location>
        <topology evidence="1 7">Multi-pass membrane protein</topology>
    </subcellularLocation>
</comment>
<dbReference type="InterPro" id="IPR023996">
    <property type="entry name" value="TonB-dep_OMP_SusC/RagA"/>
</dbReference>
<accession>A0A953HLK5</accession>
<dbReference type="InterPro" id="IPR037066">
    <property type="entry name" value="Plug_dom_sf"/>
</dbReference>
<keyword evidence="6 7" id="KW-0998">Cell outer membrane</keyword>
<comment type="caution">
    <text evidence="9">The sequence shown here is derived from an EMBL/GenBank/DDBJ whole genome shotgun (WGS) entry which is preliminary data.</text>
</comment>
<keyword evidence="10" id="KW-1185">Reference proteome</keyword>
<dbReference type="InterPro" id="IPR039426">
    <property type="entry name" value="TonB-dep_rcpt-like"/>
</dbReference>
<proteinExistence type="inferred from homology"/>
<organism evidence="9 10">
    <name type="scientific">Membranihabitans marinus</name>
    <dbReference type="NCBI Taxonomy" id="1227546"/>
    <lineage>
        <taxon>Bacteria</taxon>
        <taxon>Pseudomonadati</taxon>
        <taxon>Bacteroidota</taxon>
        <taxon>Saprospiria</taxon>
        <taxon>Saprospirales</taxon>
        <taxon>Saprospiraceae</taxon>
        <taxon>Membranihabitans</taxon>
    </lineage>
</organism>
<evidence type="ECO:0000259" key="8">
    <source>
        <dbReference type="Pfam" id="PF07715"/>
    </source>
</evidence>
<evidence type="ECO:0000313" key="10">
    <source>
        <dbReference type="Proteomes" id="UP000753961"/>
    </source>
</evidence>
<dbReference type="Proteomes" id="UP000753961">
    <property type="component" value="Unassembled WGS sequence"/>
</dbReference>
<evidence type="ECO:0000256" key="5">
    <source>
        <dbReference type="ARBA" id="ARBA00023136"/>
    </source>
</evidence>
<feature type="domain" description="TonB-dependent receptor plug" evidence="8">
    <location>
        <begin position="171"/>
        <end position="279"/>
    </location>
</feature>
<gene>
    <name evidence="9" type="ORF">KUV50_01230</name>
</gene>
<dbReference type="RefSeq" id="WP_222578259.1">
    <property type="nucleotide sequence ID" value="NZ_JAHVHU010000002.1"/>
</dbReference>
<dbReference type="Gene3D" id="2.60.40.1120">
    <property type="entry name" value="Carboxypeptidase-like, regulatory domain"/>
    <property type="match status" value="1"/>
</dbReference>
<keyword evidence="9" id="KW-0675">Receptor</keyword>
<keyword evidence="4 7" id="KW-0812">Transmembrane</keyword>
<keyword evidence="3 7" id="KW-1134">Transmembrane beta strand</keyword>
<dbReference type="NCBIfam" id="TIGR04057">
    <property type="entry name" value="SusC_RagA_signa"/>
    <property type="match status" value="1"/>
</dbReference>
<protein>
    <submittedName>
        <fullName evidence="9">TonB-dependent receptor</fullName>
    </submittedName>
</protein>
<dbReference type="EMBL" id="JAHVHU010000002">
    <property type="protein sequence ID" value="MBY5956738.1"/>
    <property type="molecule type" value="Genomic_DNA"/>
</dbReference>
<dbReference type="InterPro" id="IPR008969">
    <property type="entry name" value="CarboxyPept-like_regulatory"/>
</dbReference>
<dbReference type="InterPro" id="IPR023997">
    <property type="entry name" value="TonB-dep_OMP_SusC/RagA_CS"/>
</dbReference>
<evidence type="ECO:0000313" key="9">
    <source>
        <dbReference type="EMBL" id="MBY5956738.1"/>
    </source>
</evidence>
<reference evidence="9" key="1">
    <citation type="submission" date="2021-06" db="EMBL/GenBank/DDBJ databases">
        <title>44 bacteria genomes isolated from Dapeng, Shenzhen.</title>
        <authorList>
            <person name="Zheng W."/>
            <person name="Yu S."/>
            <person name="Huang Y."/>
        </authorList>
    </citation>
    <scope>NUCLEOTIDE SEQUENCE</scope>
    <source>
        <strain evidence="9">DP5N28-2</strain>
    </source>
</reference>
<evidence type="ECO:0000256" key="2">
    <source>
        <dbReference type="ARBA" id="ARBA00022448"/>
    </source>
</evidence>
<dbReference type="InterPro" id="IPR012910">
    <property type="entry name" value="Plug_dom"/>
</dbReference>
<dbReference type="NCBIfam" id="TIGR04056">
    <property type="entry name" value="OMP_RagA_SusC"/>
    <property type="match status" value="1"/>
</dbReference>
<dbReference type="Pfam" id="PF07715">
    <property type="entry name" value="Plug"/>
    <property type="match status" value="1"/>
</dbReference>
<name>A0A953HLK5_9BACT</name>
<evidence type="ECO:0000256" key="7">
    <source>
        <dbReference type="PROSITE-ProRule" id="PRU01360"/>
    </source>
</evidence>
<evidence type="ECO:0000256" key="1">
    <source>
        <dbReference type="ARBA" id="ARBA00004571"/>
    </source>
</evidence>
<dbReference type="FunFam" id="2.170.130.10:FF:000003">
    <property type="entry name" value="SusC/RagA family TonB-linked outer membrane protein"/>
    <property type="match status" value="1"/>
</dbReference>
<dbReference type="AlphaFoldDB" id="A0A953HLK5"/>
<evidence type="ECO:0000256" key="3">
    <source>
        <dbReference type="ARBA" id="ARBA00022452"/>
    </source>
</evidence>
<dbReference type="SUPFAM" id="SSF56935">
    <property type="entry name" value="Porins"/>
    <property type="match status" value="1"/>
</dbReference>